<proteinExistence type="predicted"/>
<gene>
    <name evidence="2" type="ORF">VNO80_04234</name>
</gene>
<evidence type="ECO:0000313" key="3">
    <source>
        <dbReference type="Proteomes" id="UP001374584"/>
    </source>
</evidence>
<feature type="region of interest" description="Disordered" evidence="1">
    <location>
        <begin position="1"/>
        <end position="30"/>
    </location>
</feature>
<evidence type="ECO:0000256" key="1">
    <source>
        <dbReference type="SAM" id="MobiDB-lite"/>
    </source>
</evidence>
<keyword evidence="3" id="KW-1185">Reference proteome</keyword>
<accession>A0AAN9NXI7</accession>
<name>A0AAN9NXI7_PHACN</name>
<dbReference type="Proteomes" id="UP001374584">
    <property type="component" value="Unassembled WGS sequence"/>
</dbReference>
<evidence type="ECO:0000313" key="2">
    <source>
        <dbReference type="EMBL" id="KAK7378787.1"/>
    </source>
</evidence>
<sequence>MSQCACFKQTSTDSDCNSSRDPRDDLSSQSECSEQMLRVIGRVNAKSGAITLESLENMEAITVIDVHDEMLQTVTRFEASSNMAKENVAKTKVLSPLQNEKSLPQQIPLGDKNVCNKTFLNVPVQESLRGETTTMDPQCICDKKARRVDVTAPPVTKSTAMTDSEVSKIVAKAIRVAHTTHTTALQCFTAKDKSEASGIQRELRAVHVT</sequence>
<reference evidence="2 3" key="1">
    <citation type="submission" date="2024-01" db="EMBL/GenBank/DDBJ databases">
        <title>The genomes of 5 underutilized Papilionoideae crops provide insights into root nodulation and disease resistanc.</title>
        <authorList>
            <person name="Jiang F."/>
        </authorList>
    </citation>
    <scope>NUCLEOTIDE SEQUENCE [LARGE SCALE GENOMIC DNA]</scope>
    <source>
        <strain evidence="2">JINMINGXINNONG_FW02</strain>
        <tissue evidence="2">Leaves</tissue>
    </source>
</reference>
<dbReference type="AlphaFoldDB" id="A0AAN9NXI7"/>
<feature type="compositionally biased region" description="Polar residues" evidence="1">
    <location>
        <begin position="1"/>
        <end position="17"/>
    </location>
</feature>
<organism evidence="2 3">
    <name type="scientific">Phaseolus coccineus</name>
    <name type="common">Scarlet runner bean</name>
    <name type="synonym">Phaseolus multiflorus</name>
    <dbReference type="NCBI Taxonomy" id="3886"/>
    <lineage>
        <taxon>Eukaryota</taxon>
        <taxon>Viridiplantae</taxon>
        <taxon>Streptophyta</taxon>
        <taxon>Embryophyta</taxon>
        <taxon>Tracheophyta</taxon>
        <taxon>Spermatophyta</taxon>
        <taxon>Magnoliopsida</taxon>
        <taxon>eudicotyledons</taxon>
        <taxon>Gunneridae</taxon>
        <taxon>Pentapetalae</taxon>
        <taxon>rosids</taxon>
        <taxon>fabids</taxon>
        <taxon>Fabales</taxon>
        <taxon>Fabaceae</taxon>
        <taxon>Papilionoideae</taxon>
        <taxon>50 kb inversion clade</taxon>
        <taxon>NPAAA clade</taxon>
        <taxon>indigoferoid/millettioid clade</taxon>
        <taxon>Phaseoleae</taxon>
        <taxon>Phaseolus</taxon>
    </lineage>
</organism>
<dbReference type="EMBL" id="JAYMYR010000002">
    <property type="protein sequence ID" value="KAK7378787.1"/>
    <property type="molecule type" value="Genomic_DNA"/>
</dbReference>
<comment type="caution">
    <text evidence="2">The sequence shown here is derived from an EMBL/GenBank/DDBJ whole genome shotgun (WGS) entry which is preliminary data.</text>
</comment>
<protein>
    <submittedName>
        <fullName evidence="2">Uncharacterized protein</fullName>
    </submittedName>
</protein>